<dbReference type="Pfam" id="PF00295">
    <property type="entry name" value="Glyco_hydro_28"/>
    <property type="match status" value="1"/>
</dbReference>
<evidence type="ECO:0000256" key="3">
    <source>
        <dbReference type="ARBA" id="ARBA00023295"/>
    </source>
</evidence>
<dbReference type="Proteomes" id="UP000297635">
    <property type="component" value="Unassembled WGS sequence"/>
</dbReference>
<dbReference type="GO" id="GO:0005975">
    <property type="term" value="P:carbohydrate metabolic process"/>
    <property type="evidence" value="ECO:0007669"/>
    <property type="project" value="InterPro"/>
</dbReference>
<dbReference type="InterPro" id="IPR000743">
    <property type="entry name" value="Glyco_hydro_28"/>
</dbReference>
<evidence type="ECO:0000256" key="4">
    <source>
        <dbReference type="RuleBase" id="RU361169"/>
    </source>
</evidence>
<evidence type="ECO:0000256" key="2">
    <source>
        <dbReference type="ARBA" id="ARBA00022801"/>
    </source>
</evidence>
<dbReference type="GO" id="GO:0004650">
    <property type="term" value="F:polygalacturonase activity"/>
    <property type="evidence" value="ECO:0007669"/>
    <property type="project" value="InterPro"/>
</dbReference>
<dbReference type="PANTHER" id="PTHR33886">
    <property type="entry name" value="UNSATURATED RHAMNOGALACTURONAN HYDROLASE (EUROFUNG)"/>
    <property type="match status" value="1"/>
</dbReference>
<accession>A0A4Z0V831</accession>
<dbReference type="PROSITE" id="PS00502">
    <property type="entry name" value="POLYGALACTURONASE"/>
    <property type="match status" value="1"/>
</dbReference>
<comment type="caution">
    <text evidence="6">The sequence shown here is derived from an EMBL/GenBank/DDBJ whole genome shotgun (WGS) entry which is preliminary data.</text>
</comment>
<comment type="similarity">
    <text evidence="1 4">Belongs to the glycosyl hydrolase 28 family.</text>
</comment>
<dbReference type="InterPro" id="IPR011050">
    <property type="entry name" value="Pectin_lyase_fold/virulence"/>
</dbReference>
<gene>
    <name evidence="6" type="ORF">EZ315_04005</name>
</gene>
<dbReference type="InterPro" id="IPR052043">
    <property type="entry name" value="PolySaccharide_Degr_Enz"/>
</dbReference>
<keyword evidence="3 4" id="KW-0326">Glycosidase</keyword>
<proteinExistence type="inferred from homology"/>
<dbReference type="InterPro" id="IPR008928">
    <property type="entry name" value="6-hairpin_glycosidase_sf"/>
</dbReference>
<dbReference type="PANTHER" id="PTHR33886:SF8">
    <property type="entry name" value="UNSATURATED RHAMNOGALACTURONAN HYDROLASE (EUROFUNG)"/>
    <property type="match status" value="1"/>
</dbReference>
<dbReference type="SUPFAM" id="SSF51126">
    <property type="entry name" value="Pectin lyase-like"/>
    <property type="match status" value="1"/>
</dbReference>
<dbReference type="EMBL" id="SJSA01000001">
    <property type="protein sequence ID" value="TGG39905.1"/>
    <property type="molecule type" value="Genomic_DNA"/>
</dbReference>
<dbReference type="InterPro" id="IPR012341">
    <property type="entry name" value="6hp_glycosidase-like_sf"/>
</dbReference>
<sequence length="842" mass="94651">MKKICMMLAGLFLSWGSVAAITPDEAWRDVYPQIEKSISQPEFRAKDYKIFDYGKKSKTKGFLYTELINKVIDVCSREGGGRVVVPKGTWLTGPITIKDNVNLHLEEGATLLFTTDTTQYPVVRTRWEGMDCYNYQPLIYAIGAKNIALTGKGTVDGAADNSNWWGMSSKRGHDYTGPGTVATQKIGRPLLQEWNENGVPVEKRQMGPGYGMRPQLVNFVECKNVLIEDVTLLRSPFWVIHPLFCENLTVRGVHIQNEGPNGDGCDPESCKNVLIEDCFFDTGDDCIAIKSGRNRDGIEAATPTENVIVRNCRMKNGHGGIVVGSEISGGFSNLFAENCVMDSPDLDRVVRIKTNSCRGGVIENIFCRNIEVGQCNEAVLKINLIYERKEACDHSFPPVVQDVYLENISCKESKYGIVIEGYEDLCNIRNIEVKNCKWDGVKNGGNSINGLTKNVRIANTYINGKLVTENEPLSQRMALSEMKRCPESWMLDYHRGPKWTYSIGTELDAILNVADRYKDGDMAAYVLSYVDTLVNSDGSIKGYKMESYNIDNIKDGTLLLQAYDRTGEERYLTAAHTLWKQLASHPRTSEGGYWHKKIYPHQMWLDGLFMAEPFSAKYVNRFLSGKDKDEAWDHIADQFILVAKRTYDPKTGLYRHAWDESKEQRWADKQTGQAPHAWGRAMGWTFMALLDVLEEMPADHPKRPELVRIFKSFADGAVKTQDTRSGVWYQVLDQPGRDGNYLEGTASSMFVYGLLRGVRMGVLDKSYLNAALTGWNGLLKNLVRFDKDGSMSLTNCCAVAGLGGDKKYRDGSFEYYISEPIRDNDAKGVGPFINACLEMERL</sequence>
<dbReference type="Gene3D" id="2.160.20.10">
    <property type="entry name" value="Single-stranded right-handed beta-helix, Pectin lyase-like"/>
    <property type="match status" value="1"/>
</dbReference>
<evidence type="ECO:0000256" key="5">
    <source>
        <dbReference type="SAM" id="SignalP"/>
    </source>
</evidence>
<dbReference type="InterPro" id="IPR006626">
    <property type="entry name" value="PbH1"/>
</dbReference>
<dbReference type="Pfam" id="PF07470">
    <property type="entry name" value="Glyco_hydro_88"/>
    <property type="match status" value="1"/>
</dbReference>
<evidence type="ECO:0000313" key="6">
    <source>
        <dbReference type="EMBL" id="TGG39905.1"/>
    </source>
</evidence>
<dbReference type="InterPro" id="IPR012334">
    <property type="entry name" value="Pectin_lyas_fold"/>
</dbReference>
<name>A0A4Z0V831_9BACT</name>
<keyword evidence="2 4" id="KW-0378">Hydrolase</keyword>
<protein>
    <submittedName>
        <fullName evidence="6">Glycoside hydrolase</fullName>
    </submittedName>
</protein>
<dbReference type="GeneID" id="82148944"/>
<dbReference type="Gene3D" id="1.50.10.10">
    <property type="match status" value="1"/>
</dbReference>
<dbReference type="SMART" id="SM00710">
    <property type="entry name" value="PbH1"/>
    <property type="match status" value="4"/>
</dbReference>
<evidence type="ECO:0000256" key="1">
    <source>
        <dbReference type="ARBA" id="ARBA00008834"/>
    </source>
</evidence>
<keyword evidence="7" id="KW-1185">Reference proteome</keyword>
<evidence type="ECO:0000313" key="7">
    <source>
        <dbReference type="Proteomes" id="UP000297635"/>
    </source>
</evidence>
<keyword evidence="5" id="KW-0732">Signal</keyword>
<dbReference type="RefSeq" id="WP_135470819.1">
    <property type="nucleotide sequence ID" value="NZ_CASJDB010000002.1"/>
</dbReference>
<feature type="chain" id="PRO_5021231799" evidence="5">
    <location>
        <begin position="20"/>
        <end position="842"/>
    </location>
</feature>
<feature type="signal peptide" evidence="5">
    <location>
        <begin position="1"/>
        <end position="19"/>
    </location>
</feature>
<dbReference type="InterPro" id="IPR010905">
    <property type="entry name" value="Glyco_hydro_88"/>
</dbReference>
<dbReference type="SUPFAM" id="SSF48208">
    <property type="entry name" value="Six-hairpin glycosidases"/>
    <property type="match status" value="1"/>
</dbReference>
<dbReference type="AlphaFoldDB" id="A0A4Z0V831"/>
<organism evidence="6 7">
    <name type="scientific">Duncaniella freteri</name>
    <dbReference type="NCBI Taxonomy" id="2530391"/>
    <lineage>
        <taxon>Bacteria</taxon>
        <taxon>Pseudomonadati</taxon>
        <taxon>Bacteroidota</taxon>
        <taxon>Bacteroidia</taxon>
        <taxon>Bacteroidales</taxon>
        <taxon>Muribaculaceae</taxon>
        <taxon>Duncaniella</taxon>
    </lineage>
</organism>
<reference evidence="6 7" key="1">
    <citation type="submission" date="2019-02" db="EMBL/GenBank/DDBJ databases">
        <title>Isolation and identification of novel species under the genus Muribaculum.</title>
        <authorList>
            <person name="Miyake S."/>
            <person name="Ding Y."/>
            <person name="Low A."/>
            <person name="Soh M."/>
            <person name="Seedorf H."/>
        </authorList>
    </citation>
    <scope>NUCLEOTIDE SEQUENCE [LARGE SCALE GENOMIC DNA]</scope>
    <source>
        <strain evidence="6 7">TLL-A3</strain>
    </source>
</reference>